<gene>
    <name evidence="4" type="ORF">HNQ85_000610</name>
</gene>
<keyword evidence="2" id="KW-0378">Hydrolase</keyword>
<comment type="caution">
    <text evidence="4">The sequence shown here is derived from an EMBL/GenBank/DDBJ whole genome shotgun (WGS) entry which is preliminary data.</text>
</comment>
<name>A0A7V9YXP7_9BACL</name>
<dbReference type="EMBL" id="JACDUU010000001">
    <property type="protein sequence ID" value="MBA2870352.1"/>
    <property type="molecule type" value="Genomic_DNA"/>
</dbReference>
<reference evidence="4 5" key="1">
    <citation type="submission" date="2020-07" db="EMBL/GenBank/DDBJ databases">
        <title>Genomic Encyclopedia of Type Strains, Phase IV (KMG-IV): sequencing the most valuable type-strain genomes for metagenomic binning, comparative biology and taxonomic classification.</title>
        <authorList>
            <person name="Goeker M."/>
        </authorList>
    </citation>
    <scope>NUCLEOTIDE SEQUENCE [LARGE SCALE GENOMIC DNA]</scope>
    <source>
        <strain evidence="4 5">DSM 25220</strain>
    </source>
</reference>
<accession>A0A7V9YXP7</accession>
<sequence>MWKGAAAVCVNELGQLLMVKQGKPDEQKLWSVPSGGKEEHESFEQCCLRELFEETGYKGKIVRKLFEKKGHSFGIAVHVHYFEVEITGGKPTILDPDELIHDIRWISPEELSELPLSFPEDREFLMKFLSDRGANRISQIR</sequence>
<evidence type="ECO:0000313" key="4">
    <source>
        <dbReference type="EMBL" id="MBA2870352.1"/>
    </source>
</evidence>
<dbReference type="InterPro" id="IPR020084">
    <property type="entry name" value="NUDIX_hydrolase_CS"/>
</dbReference>
<dbReference type="CDD" id="cd02883">
    <property type="entry name" value="NUDIX_Hydrolase"/>
    <property type="match status" value="1"/>
</dbReference>
<organism evidence="4 5">
    <name type="scientific">[Anoxybacillus] calidus</name>
    <dbReference type="NCBI Taxonomy" id="575178"/>
    <lineage>
        <taxon>Bacteria</taxon>
        <taxon>Bacillati</taxon>
        <taxon>Bacillota</taxon>
        <taxon>Bacilli</taxon>
        <taxon>Bacillales</taxon>
        <taxon>Anoxybacillaceae</taxon>
        <taxon>Paranoxybacillus</taxon>
    </lineage>
</organism>
<dbReference type="PANTHER" id="PTHR43046:SF2">
    <property type="entry name" value="8-OXO-DGTP DIPHOSPHATASE-RELATED"/>
    <property type="match status" value="1"/>
</dbReference>
<evidence type="ECO:0000256" key="1">
    <source>
        <dbReference type="ARBA" id="ARBA00001946"/>
    </source>
</evidence>
<dbReference type="Gene3D" id="3.90.79.10">
    <property type="entry name" value="Nucleoside Triphosphate Pyrophosphohydrolase"/>
    <property type="match status" value="1"/>
</dbReference>
<dbReference type="AlphaFoldDB" id="A0A7V9YXP7"/>
<proteinExistence type="predicted"/>
<feature type="domain" description="Nudix hydrolase" evidence="3">
    <location>
        <begin position="1"/>
        <end position="128"/>
    </location>
</feature>
<evidence type="ECO:0000313" key="5">
    <source>
        <dbReference type="Proteomes" id="UP000580891"/>
    </source>
</evidence>
<dbReference type="InterPro" id="IPR000086">
    <property type="entry name" value="NUDIX_hydrolase_dom"/>
</dbReference>
<dbReference type="PANTHER" id="PTHR43046">
    <property type="entry name" value="GDP-MANNOSE MANNOSYL HYDROLASE"/>
    <property type="match status" value="1"/>
</dbReference>
<dbReference type="GO" id="GO:0016787">
    <property type="term" value="F:hydrolase activity"/>
    <property type="evidence" value="ECO:0007669"/>
    <property type="project" value="UniProtKB-KW"/>
</dbReference>
<dbReference type="InterPro" id="IPR015797">
    <property type="entry name" value="NUDIX_hydrolase-like_dom_sf"/>
</dbReference>
<evidence type="ECO:0000259" key="3">
    <source>
        <dbReference type="PROSITE" id="PS51462"/>
    </source>
</evidence>
<evidence type="ECO:0000256" key="2">
    <source>
        <dbReference type="ARBA" id="ARBA00022801"/>
    </source>
</evidence>
<keyword evidence="5" id="KW-1185">Reference proteome</keyword>
<dbReference type="PROSITE" id="PS00893">
    <property type="entry name" value="NUDIX_BOX"/>
    <property type="match status" value="1"/>
</dbReference>
<dbReference type="RefSeq" id="WP_044748235.1">
    <property type="nucleotide sequence ID" value="NZ_JACDUU010000001.1"/>
</dbReference>
<dbReference type="SUPFAM" id="SSF55811">
    <property type="entry name" value="Nudix"/>
    <property type="match status" value="1"/>
</dbReference>
<dbReference type="PROSITE" id="PS51462">
    <property type="entry name" value="NUDIX"/>
    <property type="match status" value="1"/>
</dbReference>
<dbReference type="Pfam" id="PF00293">
    <property type="entry name" value="NUDIX"/>
    <property type="match status" value="1"/>
</dbReference>
<comment type="cofactor">
    <cofactor evidence="1">
        <name>Mg(2+)</name>
        <dbReference type="ChEBI" id="CHEBI:18420"/>
    </cofactor>
</comment>
<protein>
    <submittedName>
        <fullName evidence="4">ADP-ribose pyrophosphatase YjhB (NUDIX family)</fullName>
    </submittedName>
</protein>
<dbReference type="Proteomes" id="UP000580891">
    <property type="component" value="Unassembled WGS sequence"/>
</dbReference>